<dbReference type="Gene3D" id="3.40.50.620">
    <property type="entry name" value="HUPs"/>
    <property type="match status" value="1"/>
</dbReference>
<dbReference type="InterPro" id="IPR050203">
    <property type="entry name" value="Trp-tRNA_synthetase"/>
</dbReference>
<keyword evidence="5 9" id="KW-0067">ATP-binding</keyword>
<dbReference type="CDD" id="cd00806">
    <property type="entry name" value="TrpRS_core"/>
    <property type="match status" value="1"/>
</dbReference>
<gene>
    <name evidence="10" type="primary">trpS</name>
    <name evidence="10" type="ORF">COW25_02390</name>
</gene>
<dbReference type="PRINTS" id="PR01039">
    <property type="entry name" value="TRNASYNTHTRP"/>
</dbReference>
<dbReference type="Gene3D" id="1.10.240.10">
    <property type="entry name" value="Tyrosyl-Transfer RNA Synthetase"/>
    <property type="match status" value="1"/>
</dbReference>
<dbReference type="PANTHER" id="PTHR43766:SF1">
    <property type="entry name" value="TRYPTOPHAN--TRNA LIGASE, MITOCHONDRIAL"/>
    <property type="match status" value="1"/>
</dbReference>
<comment type="similarity">
    <text evidence="1 9">Belongs to the class-I aminoacyl-tRNA synthetase family.</text>
</comment>
<dbReference type="FunFam" id="1.10.240.10:FF:000002">
    <property type="entry name" value="Tryptophan--tRNA ligase"/>
    <property type="match status" value="1"/>
</dbReference>
<keyword evidence="4 9" id="KW-0547">Nucleotide-binding</keyword>
<name>A0A2M7H0V5_9BACT</name>
<dbReference type="InterPro" id="IPR014729">
    <property type="entry name" value="Rossmann-like_a/b/a_fold"/>
</dbReference>
<dbReference type="PROSITE" id="PS00178">
    <property type="entry name" value="AA_TRNA_LIGASE_I"/>
    <property type="match status" value="1"/>
</dbReference>
<dbReference type="PANTHER" id="PTHR43766">
    <property type="entry name" value="TRYPTOPHAN--TRNA LIGASE, MITOCHONDRIAL"/>
    <property type="match status" value="1"/>
</dbReference>
<keyword evidence="7 9" id="KW-0030">Aminoacyl-tRNA synthetase</keyword>
<dbReference type="Proteomes" id="UP000230215">
    <property type="component" value="Unassembled WGS sequence"/>
</dbReference>
<keyword evidence="3 9" id="KW-0436">Ligase</keyword>
<feature type="non-terminal residue" evidence="10">
    <location>
        <position position="1"/>
    </location>
</feature>
<dbReference type="EMBL" id="PFGB01000075">
    <property type="protein sequence ID" value="PIW34746.1"/>
    <property type="molecule type" value="Genomic_DNA"/>
</dbReference>
<dbReference type="InterPro" id="IPR001412">
    <property type="entry name" value="aa-tRNA-synth_I_CS"/>
</dbReference>
<reference evidence="11" key="1">
    <citation type="submission" date="2017-09" db="EMBL/GenBank/DDBJ databases">
        <title>Depth-based differentiation of microbial function through sediment-hosted aquifers and enrichment of novel symbionts in the deep terrestrial subsurface.</title>
        <authorList>
            <person name="Probst A.J."/>
            <person name="Ladd B."/>
            <person name="Jarett J.K."/>
            <person name="Geller-Mcgrath D.E."/>
            <person name="Sieber C.M.K."/>
            <person name="Emerson J.B."/>
            <person name="Anantharaman K."/>
            <person name="Thomas B.C."/>
            <person name="Malmstrom R."/>
            <person name="Stieglmeier M."/>
            <person name="Klingl A."/>
            <person name="Woyke T."/>
            <person name="Ryan C.M."/>
            <person name="Banfield J.F."/>
        </authorList>
    </citation>
    <scope>NUCLEOTIDE SEQUENCE [LARGE SCALE GENOMIC DNA]</scope>
</reference>
<evidence type="ECO:0000256" key="5">
    <source>
        <dbReference type="ARBA" id="ARBA00022840"/>
    </source>
</evidence>
<dbReference type="InterPro" id="IPR002305">
    <property type="entry name" value="aa-tRNA-synth_Ic"/>
</dbReference>
<dbReference type="GO" id="GO:0005524">
    <property type="term" value="F:ATP binding"/>
    <property type="evidence" value="ECO:0007669"/>
    <property type="project" value="UniProtKB-KW"/>
</dbReference>
<comment type="caution">
    <text evidence="10">The sequence shown here is derived from an EMBL/GenBank/DDBJ whole genome shotgun (WGS) entry which is preliminary data.</text>
</comment>
<sequence>PTGKLHIGNYLGALKNFVDLQDSGKYQCYFFIADLHALTENPNAKDLSRNIPNLMADFLAAGLDPKKSVIFQQSQIRFVQELKWILSTLTPVSELLRMTAFKEKVLQPLKPSERENITKEKFDKIIEESNFGLVEYPILMAADILLYNAQFVPVGNDQLQHLEFARTLARKFNSKFGKTFIEPKAIQTETSRVMSLANPEKKMSKSQPESCLFIDDFAEEIKNKIKKAVTDSGSEIKYDKKNKPAISNLLEIYSALSGKTIGKLESKFAGKNYSTLKNDLAEFVADYFADFRKKKSVLLKNPAKLSAILASGSEKAEKIANKKILEVKNKVGLM</sequence>
<evidence type="ECO:0000313" key="11">
    <source>
        <dbReference type="Proteomes" id="UP000230215"/>
    </source>
</evidence>
<dbReference type="GO" id="GO:0005829">
    <property type="term" value="C:cytosol"/>
    <property type="evidence" value="ECO:0007669"/>
    <property type="project" value="TreeGrafter"/>
</dbReference>
<dbReference type="InterPro" id="IPR002306">
    <property type="entry name" value="Trp-tRNA-ligase"/>
</dbReference>
<keyword evidence="6 9" id="KW-0648">Protein biosynthesis</keyword>
<organism evidence="10 11">
    <name type="scientific">Candidatus Nealsonbacteria bacterium CG15_BIG_FIL_POST_REV_8_21_14_020_37_12</name>
    <dbReference type="NCBI Taxonomy" id="1974716"/>
    <lineage>
        <taxon>Bacteria</taxon>
        <taxon>Candidatus Nealsoniibacteriota</taxon>
    </lineage>
</organism>
<dbReference type="NCBIfam" id="TIGR00233">
    <property type="entry name" value="trpS"/>
    <property type="match status" value="1"/>
</dbReference>
<evidence type="ECO:0000256" key="9">
    <source>
        <dbReference type="RuleBase" id="RU363036"/>
    </source>
</evidence>
<dbReference type="SUPFAM" id="SSF52374">
    <property type="entry name" value="Nucleotidylyl transferase"/>
    <property type="match status" value="1"/>
</dbReference>
<evidence type="ECO:0000256" key="8">
    <source>
        <dbReference type="NCBIfam" id="TIGR00233"/>
    </source>
</evidence>
<evidence type="ECO:0000256" key="6">
    <source>
        <dbReference type="ARBA" id="ARBA00022917"/>
    </source>
</evidence>
<proteinExistence type="inferred from homology"/>
<evidence type="ECO:0000256" key="7">
    <source>
        <dbReference type="ARBA" id="ARBA00023146"/>
    </source>
</evidence>
<evidence type="ECO:0000256" key="3">
    <source>
        <dbReference type="ARBA" id="ARBA00022598"/>
    </source>
</evidence>
<dbReference type="GO" id="GO:0004830">
    <property type="term" value="F:tryptophan-tRNA ligase activity"/>
    <property type="evidence" value="ECO:0007669"/>
    <property type="project" value="UniProtKB-UniRule"/>
</dbReference>
<dbReference type="EC" id="6.1.1.2" evidence="2 8"/>
<dbReference type="AlphaFoldDB" id="A0A2M7H0V5"/>
<accession>A0A2M7H0V5</accession>
<evidence type="ECO:0000313" key="10">
    <source>
        <dbReference type="EMBL" id="PIW34746.1"/>
    </source>
</evidence>
<evidence type="ECO:0000256" key="1">
    <source>
        <dbReference type="ARBA" id="ARBA00005594"/>
    </source>
</evidence>
<dbReference type="Pfam" id="PF00579">
    <property type="entry name" value="tRNA-synt_1b"/>
    <property type="match status" value="1"/>
</dbReference>
<protein>
    <recommendedName>
        <fullName evidence="2 8">Tryptophan--tRNA ligase</fullName>
        <ecNumber evidence="2 8">6.1.1.2</ecNumber>
    </recommendedName>
</protein>
<evidence type="ECO:0000256" key="2">
    <source>
        <dbReference type="ARBA" id="ARBA00013161"/>
    </source>
</evidence>
<evidence type="ECO:0000256" key="4">
    <source>
        <dbReference type="ARBA" id="ARBA00022741"/>
    </source>
</evidence>
<dbReference type="GO" id="GO:0006436">
    <property type="term" value="P:tryptophanyl-tRNA aminoacylation"/>
    <property type="evidence" value="ECO:0007669"/>
    <property type="project" value="UniProtKB-UniRule"/>
</dbReference>